<name>A0A645F9G2_9ZZZZ</name>
<dbReference type="EC" id="3.1.-.-" evidence="2"/>
<dbReference type="SMART" id="SM00463">
    <property type="entry name" value="SMR"/>
    <property type="match status" value="1"/>
</dbReference>
<dbReference type="SUPFAM" id="SSF160443">
    <property type="entry name" value="SMR domain-like"/>
    <property type="match status" value="1"/>
</dbReference>
<dbReference type="PROSITE" id="PS50828">
    <property type="entry name" value="SMR"/>
    <property type="match status" value="1"/>
</dbReference>
<accession>A0A645F9G2</accession>
<dbReference type="Pfam" id="PF01713">
    <property type="entry name" value="Smr"/>
    <property type="match status" value="1"/>
</dbReference>
<dbReference type="GO" id="GO:0004519">
    <property type="term" value="F:endonuclease activity"/>
    <property type="evidence" value="ECO:0007669"/>
    <property type="project" value="UniProtKB-KW"/>
</dbReference>
<sequence length="70" mass="7457">MVEEATEALDKYLDDAVLTGVGLVYIIHGKGTGALRAGIQDFLKGHPHVQSFRLGQHGEGDLGVTVVDLK</sequence>
<dbReference type="Gene3D" id="3.30.1370.110">
    <property type="match status" value="1"/>
</dbReference>
<dbReference type="EMBL" id="VSSQ01055309">
    <property type="protein sequence ID" value="MPN09214.1"/>
    <property type="molecule type" value="Genomic_DNA"/>
</dbReference>
<evidence type="ECO:0000259" key="1">
    <source>
        <dbReference type="PROSITE" id="PS50828"/>
    </source>
</evidence>
<dbReference type="InterPro" id="IPR002625">
    <property type="entry name" value="Smr_dom"/>
</dbReference>
<keyword evidence="2" id="KW-0255">Endonuclease</keyword>
<keyword evidence="2" id="KW-0540">Nuclease</keyword>
<keyword evidence="2" id="KW-0378">Hydrolase</keyword>
<dbReference type="GO" id="GO:0016787">
    <property type="term" value="F:hydrolase activity"/>
    <property type="evidence" value="ECO:0007669"/>
    <property type="project" value="UniProtKB-KW"/>
</dbReference>
<organism evidence="2">
    <name type="scientific">bioreactor metagenome</name>
    <dbReference type="NCBI Taxonomy" id="1076179"/>
    <lineage>
        <taxon>unclassified sequences</taxon>
        <taxon>metagenomes</taxon>
        <taxon>ecological metagenomes</taxon>
    </lineage>
</organism>
<proteinExistence type="predicted"/>
<protein>
    <submittedName>
        <fullName evidence="2">Endonuclease MutS2</fullName>
        <ecNumber evidence="2">3.1.-.-</ecNumber>
    </submittedName>
</protein>
<evidence type="ECO:0000313" key="2">
    <source>
        <dbReference type="EMBL" id="MPN09214.1"/>
    </source>
</evidence>
<dbReference type="AlphaFoldDB" id="A0A645F9G2"/>
<dbReference type="InterPro" id="IPR036063">
    <property type="entry name" value="Smr_dom_sf"/>
</dbReference>
<comment type="caution">
    <text evidence="2">The sequence shown here is derived from an EMBL/GenBank/DDBJ whole genome shotgun (WGS) entry which is preliminary data.</text>
</comment>
<feature type="domain" description="Smr" evidence="1">
    <location>
        <begin position="1"/>
        <end position="70"/>
    </location>
</feature>
<reference evidence="2" key="1">
    <citation type="submission" date="2019-08" db="EMBL/GenBank/DDBJ databases">
        <authorList>
            <person name="Kucharzyk K."/>
            <person name="Murdoch R.W."/>
            <person name="Higgins S."/>
            <person name="Loffler F."/>
        </authorList>
    </citation>
    <scope>NUCLEOTIDE SEQUENCE</scope>
</reference>
<gene>
    <name evidence="2" type="primary">mutS2_52</name>
    <name evidence="2" type="ORF">SDC9_156503</name>
</gene>